<protein>
    <submittedName>
        <fullName evidence="2">DUF599 domain-containing protein</fullName>
    </submittedName>
</protein>
<proteinExistence type="predicted"/>
<dbReference type="PANTHER" id="PTHR31881:SF6">
    <property type="entry name" value="OS09G0494600 PROTEIN"/>
    <property type="match status" value="1"/>
</dbReference>
<feature type="transmembrane region" description="Helical" evidence="1">
    <location>
        <begin position="186"/>
        <end position="211"/>
    </location>
</feature>
<dbReference type="Proteomes" id="UP001139516">
    <property type="component" value="Unassembled WGS sequence"/>
</dbReference>
<feature type="transmembrane region" description="Helical" evidence="1">
    <location>
        <begin position="74"/>
        <end position="92"/>
    </location>
</feature>
<keyword evidence="1" id="KW-1133">Transmembrane helix</keyword>
<dbReference type="PANTHER" id="PTHR31881">
    <property type="match status" value="1"/>
</dbReference>
<dbReference type="InterPro" id="IPR006747">
    <property type="entry name" value="DUF599"/>
</dbReference>
<keyword evidence="1" id="KW-0812">Transmembrane</keyword>
<dbReference type="EMBL" id="JALPRX010000015">
    <property type="protein sequence ID" value="MCK8783630.1"/>
    <property type="molecule type" value="Genomic_DNA"/>
</dbReference>
<gene>
    <name evidence="2" type="ORF">M0638_04445</name>
</gene>
<reference evidence="2" key="1">
    <citation type="submission" date="2022-04" db="EMBL/GenBank/DDBJ databases">
        <title>Roseomonas acroporae sp. nov., isolated from coral Acropora digitifera.</title>
        <authorList>
            <person name="Sun H."/>
        </authorList>
    </citation>
    <scope>NUCLEOTIDE SEQUENCE</scope>
    <source>
        <strain evidence="2">NAR14</strain>
    </source>
</reference>
<name>A0A9X2BW92_9PROT</name>
<evidence type="ECO:0000313" key="3">
    <source>
        <dbReference type="Proteomes" id="UP001139516"/>
    </source>
</evidence>
<feature type="transmembrane region" description="Helical" evidence="1">
    <location>
        <begin position="112"/>
        <end position="130"/>
    </location>
</feature>
<evidence type="ECO:0000313" key="2">
    <source>
        <dbReference type="EMBL" id="MCK8783630.1"/>
    </source>
</evidence>
<keyword evidence="1" id="KW-0472">Membrane</keyword>
<feature type="transmembrane region" description="Helical" evidence="1">
    <location>
        <begin position="6"/>
        <end position="25"/>
    </location>
</feature>
<sequence length="237" mass="26336">MLHLTLLDWIGLAVFLAGWLGYPTVVDRAPSFRDRSVIAAMNRHRRRWMATSLTRDNRIVDASLVGNLMSSTSFLANTSIFILGGLLAMLGSPDLGQRILGSMPIAEVPDATAWQVRIGLLILIFVNAFFELTWAMRQFNYASILVGAFPHPKQAAAEPEPARAQAEMAAAVANRAARHFNSGLRAYYFGLAALLWIFHPVALILATLWVVNELYRREFRSVVRQALNVPIAEDSET</sequence>
<dbReference type="Pfam" id="PF04654">
    <property type="entry name" value="DUF599"/>
    <property type="match status" value="1"/>
</dbReference>
<keyword evidence="3" id="KW-1185">Reference proteome</keyword>
<evidence type="ECO:0000256" key="1">
    <source>
        <dbReference type="SAM" id="Phobius"/>
    </source>
</evidence>
<comment type="caution">
    <text evidence="2">The sequence shown here is derived from an EMBL/GenBank/DDBJ whole genome shotgun (WGS) entry which is preliminary data.</text>
</comment>
<accession>A0A9X2BW92</accession>
<organism evidence="2 3">
    <name type="scientific">Roseomonas acroporae</name>
    <dbReference type="NCBI Taxonomy" id="2937791"/>
    <lineage>
        <taxon>Bacteria</taxon>
        <taxon>Pseudomonadati</taxon>
        <taxon>Pseudomonadota</taxon>
        <taxon>Alphaproteobacteria</taxon>
        <taxon>Acetobacterales</taxon>
        <taxon>Roseomonadaceae</taxon>
        <taxon>Roseomonas</taxon>
    </lineage>
</organism>
<dbReference type="AlphaFoldDB" id="A0A9X2BW92"/>
<dbReference type="RefSeq" id="WP_248665756.1">
    <property type="nucleotide sequence ID" value="NZ_JALPRX010000015.1"/>
</dbReference>